<keyword evidence="2" id="KW-0238">DNA-binding</keyword>
<dbReference type="PANTHER" id="PTHR33164">
    <property type="entry name" value="TRANSCRIPTIONAL REGULATOR, MARR FAMILY"/>
    <property type="match status" value="1"/>
</dbReference>
<dbReference type="Gene3D" id="1.10.10.10">
    <property type="entry name" value="Winged helix-like DNA-binding domain superfamily/Winged helix DNA-binding domain"/>
    <property type="match status" value="1"/>
</dbReference>
<organism evidence="5 6">
    <name type="scientific">Dehalobacterium formicoaceticum</name>
    <dbReference type="NCBI Taxonomy" id="51515"/>
    <lineage>
        <taxon>Bacteria</taxon>
        <taxon>Bacillati</taxon>
        <taxon>Bacillota</taxon>
        <taxon>Clostridia</taxon>
        <taxon>Eubacteriales</taxon>
        <taxon>Peptococcaceae</taxon>
        <taxon>Dehalobacterium</taxon>
    </lineage>
</organism>
<dbReference type="SMART" id="SM00347">
    <property type="entry name" value="HTH_MARR"/>
    <property type="match status" value="1"/>
</dbReference>
<dbReference type="Pfam" id="PF22381">
    <property type="entry name" value="Staph_reg_Sar_Rot"/>
    <property type="match status" value="1"/>
</dbReference>
<dbReference type="EMBL" id="JANPWE010000001">
    <property type="protein sequence ID" value="MCR6544270.1"/>
    <property type="molecule type" value="Genomic_DNA"/>
</dbReference>
<comment type="caution">
    <text evidence="5">The sequence shown here is derived from an EMBL/GenBank/DDBJ whole genome shotgun (WGS) entry which is preliminary data.</text>
</comment>
<proteinExistence type="predicted"/>
<dbReference type="PRINTS" id="PR00598">
    <property type="entry name" value="HTHMARR"/>
</dbReference>
<evidence type="ECO:0000256" key="1">
    <source>
        <dbReference type="ARBA" id="ARBA00023015"/>
    </source>
</evidence>
<evidence type="ECO:0000259" key="4">
    <source>
        <dbReference type="PROSITE" id="PS50995"/>
    </source>
</evidence>
<dbReference type="InterPro" id="IPR039422">
    <property type="entry name" value="MarR/SlyA-like"/>
</dbReference>
<reference evidence="5 6" key="1">
    <citation type="submission" date="2022-08" db="EMBL/GenBank/DDBJ databases">
        <title>Proteogenomics of the novel Dehalobacterium formicoaceticum strain EZ94 highlights a key role of methyltransferases during anaerobic dichloromethane degradation.</title>
        <authorList>
            <person name="Wasmund K."/>
        </authorList>
    </citation>
    <scope>NUCLEOTIDE SEQUENCE [LARGE SCALE GENOMIC DNA]</scope>
    <source>
        <strain evidence="5 6">EZ94</strain>
    </source>
</reference>
<accession>A0ABT1Y260</accession>
<keyword evidence="6" id="KW-1185">Reference proteome</keyword>
<name>A0ABT1Y260_9FIRM</name>
<dbReference type="InterPro" id="IPR036388">
    <property type="entry name" value="WH-like_DNA-bd_sf"/>
</dbReference>
<keyword evidence="3" id="KW-0804">Transcription</keyword>
<gene>
    <name evidence="5" type="ORF">NVS47_01865</name>
</gene>
<evidence type="ECO:0000256" key="3">
    <source>
        <dbReference type="ARBA" id="ARBA00023163"/>
    </source>
</evidence>
<evidence type="ECO:0000256" key="2">
    <source>
        <dbReference type="ARBA" id="ARBA00023125"/>
    </source>
</evidence>
<protein>
    <submittedName>
        <fullName evidence="5">MarR family winged helix-turn-helix transcriptional regulator</fullName>
    </submittedName>
</protein>
<dbReference type="PROSITE" id="PS50995">
    <property type="entry name" value="HTH_MARR_2"/>
    <property type="match status" value="1"/>
</dbReference>
<feature type="domain" description="HTH marR-type" evidence="4">
    <location>
        <begin position="3"/>
        <end position="139"/>
    </location>
</feature>
<evidence type="ECO:0000313" key="5">
    <source>
        <dbReference type="EMBL" id="MCR6544270.1"/>
    </source>
</evidence>
<dbReference type="InterPro" id="IPR055166">
    <property type="entry name" value="Transc_reg_Sar_Rot_HTH"/>
</dbReference>
<dbReference type="SUPFAM" id="SSF46785">
    <property type="entry name" value="Winged helix' DNA-binding domain"/>
    <property type="match status" value="1"/>
</dbReference>
<evidence type="ECO:0000313" key="6">
    <source>
        <dbReference type="Proteomes" id="UP001524944"/>
    </source>
</evidence>
<dbReference type="InterPro" id="IPR000835">
    <property type="entry name" value="HTH_MarR-typ"/>
</dbReference>
<dbReference type="RefSeq" id="WP_089609759.1">
    <property type="nucleotide sequence ID" value="NZ_CP022121.1"/>
</dbReference>
<keyword evidence="1" id="KW-0805">Transcription regulation</keyword>
<dbReference type="InterPro" id="IPR036390">
    <property type="entry name" value="WH_DNA-bd_sf"/>
</dbReference>
<dbReference type="PANTHER" id="PTHR33164:SF43">
    <property type="entry name" value="HTH-TYPE TRANSCRIPTIONAL REPRESSOR YETL"/>
    <property type="match status" value="1"/>
</dbReference>
<dbReference type="Proteomes" id="UP001524944">
    <property type="component" value="Unassembled WGS sequence"/>
</dbReference>
<sequence length="148" mass="16905">MDHANFKNLILEYTRKINENTNKTLSPACEQYGLTISQARILLMLYQQGIHTIGSLGNDLCVAGANISAMCKKLETRGLVHRTRDQDDERVVVVSLTAEGNQIMQEVDEALNRKLMQHLEERTGENFEEMIEVLKKLNELMEKINSEK</sequence>